<evidence type="ECO:0000313" key="2">
    <source>
        <dbReference type="Proteomes" id="UP000219068"/>
    </source>
</evidence>
<name>A0A285TTX6_9PROT</name>
<gene>
    <name evidence="1" type="ORF">SAMN05428964_105378</name>
</gene>
<dbReference type="RefSeq" id="WP_097052909.1">
    <property type="nucleotide sequence ID" value="NZ_OBMM01000005.1"/>
</dbReference>
<dbReference type="EMBL" id="OBMM01000005">
    <property type="protein sequence ID" value="SOC27321.1"/>
    <property type="molecule type" value="Genomic_DNA"/>
</dbReference>
<organism evidence="1 2">
    <name type="scientific">Thalassospira xiamenensis</name>
    <dbReference type="NCBI Taxonomy" id="220697"/>
    <lineage>
        <taxon>Bacteria</taxon>
        <taxon>Pseudomonadati</taxon>
        <taxon>Pseudomonadota</taxon>
        <taxon>Alphaproteobacteria</taxon>
        <taxon>Rhodospirillales</taxon>
        <taxon>Thalassospiraceae</taxon>
        <taxon>Thalassospira</taxon>
    </lineage>
</organism>
<sequence>MLERHEAKRINYPPEKNIFLYLAKDLIDDDPQGNRNIGSEMTEFVFATEKGAKLVRNGIKAICADIKDDRLTRKQALDRASDLWEELSAFDDGTLDPEAIEAVVKQLNTAFSQAGFVSLKVDEFTRHFEDWSRNGKAVKHQALGFDAAIVSNVTNRITATLKELGGIPGITLGASESNQVVEEYGKISESAGNVVIYCHRGEYSQNPLIGAMLIGRESWCFLEAVASLDNFEGVLREHVFKDEVVDYQGVIEKLRALDEMIKGFNLSSSLLNEPGMLGVTITHSDAFPTLRAQWDGDVIATRQSDEEMGLDSARVATLSTLFSAGVIPDEFWPEELDFSSVQSTGPSAF</sequence>
<proteinExistence type="predicted"/>
<accession>A0A285TTX6</accession>
<protein>
    <submittedName>
        <fullName evidence="1">Uncharacterized protein</fullName>
    </submittedName>
</protein>
<reference evidence="1 2" key="1">
    <citation type="submission" date="2017-08" db="EMBL/GenBank/DDBJ databases">
        <authorList>
            <person name="de Groot N.N."/>
        </authorList>
    </citation>
    <scope>NUCLEOTIDE SEQUENCE [LARGE SCALE GENOMIC DNA]</scope>
    <source>
        <strain evidence="1 2">USBA 78</strain>
    </source>
</reference>
<dbReference type="AlphaFoldDB" id="A0A285TTX6"/>
<evidence type="ECO:0000313" key="1">
    <source>
        <dbReference type="EMBL" id="SOC27321.1"/>
    </source>
</evidence>
<dbReference type="Proteomes" id="UP000219068">
    <property type="component" value="Unassembled WGS sequence"/>
</dbReference>